<gene>
    <name evidence="2" type="ORF">SAMN05192585_1629</name>
</gene>
<feature type="transmembrane region" description="Helical" evidence="1">
    <location>
        <begin position="12"/>
        <end position="38"/>
    </location>
</feature>
<dbReference type="Proteomes" id="UP000199182">
    <property type="component" value="Unassembled WGS sequence"/>
</dbReference>
<dbReference type="AlphaFoldDB" id="A0A1H0H6P9"/>
<protein>
    <submittedName>
        <fullName evidence="2">Uncharacterized protein</fullName>
    </submittedName>
</protein>
<keyword evidence="1" id="KW-0812">Transmembrane</keyword>
<keyword evidence="1" id="KW-0472">Membrane</keyword>
<dbReference type="OrthoDB" id="5198105at2"/>
<accession>A0A1H0H6P9</accession>
<keyword evidence="3" id="KW-1185">Reference proteome</keyword>
<proteinExistence type="predicted"/>
<feature type="transmembrane region" description="Helical" evidence="1">
    <location>
        <begin position="82"/>
        <end position="104"/>
    </location>
</feature>
<reference evidence="2 3" key="1">
    <citation type="submission" date="2016-10" db="EMBL/GenBank/DDBJ databases">
        <authorList>
            <person name="de Groot N.N."/>
        </authorList>
    </citation>
    <scope>NUCLEOTIDE SEQUENCE [LARGE SCALE GENOMIC DNA]</scope>
    <source>
        <strain evidence="2 3">CGMCC 1.5012</strain>
    </source>
</reference>
<dbReference type="STRING" id="258515.SAMN05192585_1629"/>
<feature type="transmembrane region" description="Helical" evidence="1">
    <location>
        <begin position="111"/>
        <end position="134"/>
    </location>
</feature>
<feature type="transmembrane region" description="Helical" evidence="1">
    <location>
        <begin position="154"/>
        <end position="175"/>
    </location>
</feature>
<dbReference type="EMBL" id="FNID01000062">
    <property type="protein sequence ID" value="SDO14839.1"/>
    <property type="molecule type" value="Genomic_DNA"/>
</dbReference>
<evidence type="ECO:0000256" key="1">
    <source>
        <dbReference type="SAM" id="Phobius"/>
    </source>
</evidence>
<evidence type="ECO:0000313" key="3">
    <source>
        <dbReference type="Proteomes" id="UP000199182"/>
    </source>
</evidence>
<evidence type="ECO:0000313" key="2">
    <source>
        <dbReference type="EMBL" id="SDO14839.1"/>
    </source>
</evidence>
<dbReference type="RefSeq" id="WP_092643769.1">
    <property type="nucleotide sequence ID" value="NZ_FNID01000062.1"/>
</dbReference>
<keyword evidence="1" id="KW-1133">Transmembrane helix</keyword>
<organism evidence="2 3">
    <name type="scientific">Acetanaerobacterium elongatum</name>
    <dbReference type="NCBI Taxonomy" id="258515"/>
    <lineage>
        <taxon>Bacteria</taxon>
        <taxon>Bacillati</taxon>
        <taxon>Bacillota</taxon>
        <taxon>Clostridia</taxon>
        <taxon>Eubacteriales</taxon>
        <taxon>Oscillospiraceae</taxon>
        <taxon>Acetanaerobacterium</taxon>
    </lineage>
</organism>
<name>A0A1H0H6P9_9FIRM</name>
<sequence length="186" mass="20582">MKTIIEKATLKKALLFTAVFAALYIIINFTTLGLAGLLRITNGANILDFQFGYSAAKAYDILTALGQEGRSFYLFHILPLDFPFPLSGMLFYAGWIALLVKLVAPSSAARFTILVPLLSMMFDWFENIGAIIMLNTYPNLSVPGVYLGSVSGMLKMIFSLGNIAIIVVLLVTYLFKTVKNKHKVER</sequence>